<keyword evidence="5" id="KW-0297">G-protein coupled receptor</keyword>
<dbReference type="RefSeq" id="XP_017787056.1">
    <property type="nucleotide sequence ID" value="XM_017931567.1"/>
</dbReference>
<evidence type="ECO:0000256" key="8">
    <source>
        <dbReference type="ARBA" id="ARBA00023224"/>
    </source>
</evidence>
<reference evidence="13" key="1">
    <citation type="submission" date="2025-08" db="UniProtKB">
        <authorList>
            <consortium name="RefSeq"/>
        </authorList>
    </citation>
    <scope>IDENTIFICATION</scope>
    <source>
        <tissue evidence="13">Whole Larva</tissue>
    </source>
</reference>
<keyword evidence="7" id="KW-0675">Receptor</keyword>
<keyword evidence="4 10" id="KW-1133">Transmembrane helix</keyword>
<keyword evidence="12" id="KW-1185">Reference proteome</keyword>
<evidence type="ECO:0000259" key="11">
    <source>
        <dbReference type="PROSITE" id="PS50262"/>
    </source>
</evidence>
<feature type="transmembrane region" description="Helical" evidence="10">
    <location>
        <begin position="38"/>
        <end position="57"/>
    </location>
</feature>
<protein>
    <submittedName>
        <fullName evidence="13">Uncharacterized protein LOC108569859</fullName>
    </submittedName>
</protein>
<dbReference type="PANTHER" id="PTHR45695:SF15">
    <property type="entry name" value="OPSIN RH2"/>
    <property type="match status" value="1"/>
</dbReference>
<evidence type="ECO:0000256" key="2">
    <source>
        <dbReference type="ARBA" id="ARBA00010663"/>
    </source>
</evidence>
<keyword evidence="3 10" id="KW-0812">Transmembrane</keyword>
<accession>A0ABM1NJQ6</accession>
<keyword evidence="8" id="KW-0807">Transducer</keyword>
<evidence type="ECO:0000256" key="9">
    <source>
        <dbReference type="SAM" id="MobiDB-lite"/>
    </source>
</evidence>
<dbReference type="PANTHER" id="PTHR45695">
    <property type="entry name" value="LEUCOKININ RECEPTOR-RELATED"/>
    <property type="match status" value="1"/>
</dbReference>
<evidence type="ECO:0000256" key="3">
    <source>
        <dbReference type="ARBA" id="ARBA00022692"/>
    </source>
</evidence>
<evidence type="ECO:0000256" key="1">
    <source>
        <dbReference type="ARBA" id="ARBA00004141"/>
    </source>
</evidence>
<dbReference type="GeneID" id="108569859"/>
<dbReference type="SUPFAM" id="SSF81321">
    <property type="entry name" value="Family A G protein-coupled receptor-like"/>
    <property type="match status" value="1"/>
</dbReference>
<dbReference type="InterPro" id="IPR000276">
    <property type="entry name" value="GPCR_Rhodpsn"/>
</dbReference>
<feature type="domain" description="G-protein coupled receptors family 1 profile" evidence="11">
    <location>
        <begin position="1"/>
        <end position="171"/>
    </location>
</feature>
<gene>
    <name evidence="13" type="primary">LOC108569859</name>
</gene>
<evidence type="ECO:0000256" key="5">
    <source>
        <dbReference type="ARBA" id="ARBA00023040"/>
    </source>
</evidence>
<proteinExistence type="inferred from homology"/>
<organism evidence="12 13">
    <name type="scientific">Nicrophorus vespilloides</name>
    <name type="common">Boreal carrion beetle</name>
    <dbReference type="NCBI Taxonomy" id="110193"/>
    <lineage>
        <taxon>Eukaryota</taxon>
        <taxon>Metazoa</taxon>
        <taxon>Ecdysozoa</taxon>
        <taxon>Arthropoda</taxon>
        <taxon>Hexapoda</taxon>
        <taxon>Insecta</taxon>
        <taxon>Pterygota</taxon>
        <taxon>Neoptera</taxon>
        <taxon>Endopterygota</taxon>
        <taxon>Coleoptera</taxon>
        <taxon>Polyphaga</taxon>
        <taxon>Staphyliniformia</taxon>
        <taxon>Silphidae</taxon>
        <taxon>Nicrophorinae</taxon>
        <taxon>Nicrophorus</taxon>
    </lineage>
</organism>
<feature type="compositionally biased region" description="Pro residues" evidence="9">
    <location>
        <begin position="181"/>
        <end position="190"/>
    </location>
</feature>
<dbReference type="CDD" id="cd00637">
    <property type="entry name" value="7tm_classA_rhodopsin-like"/>
    <property type="match status" value="1"/>
</dbReference>
<evidence type="ECO:0000256" key="10">
    <source>
        <dbReference type="SAM" id="Phobius"/>
    </source>
</evidence>
<evidence type="ECO:0000256" key="4">
    <source>
        <dbReference type="ARBA" id="ARBA00022989"/>
    </source>
</evidence>
<feature type="region of interest" description="Disordered" evidence="9">
    <location>
        <begin position="181"/>
        <end position="203"/>
    </location>
</feature>
<comment type="similarity">
    <text evidence="2">Belongs to the G-protein coupled receptor 1 family.</text>
</comment>
<dbReference type="PROSITE" id="PS50262">
    <property type="entry name" value="G_PROTEIN_RECEP_F1_2"/>
    <property type="match status" value="1"/>
</dbReference>
<name>A0ABM1NJQ6_NICVS</name>
<dbReference type="Proteomes" id="UP000695000">
    <property type="component" value="Unplaced"/>
</dbReference>
<feature type="transmembrane region" description="Helical" evidence="10">
    <location>
        <begin position="120"/>
        <end position="142"/>
    </location>
</feature>
<evidence type="ECO:0000256" key="6">
    <source>
        <dbReference type="ARBA" id="ARBA00023136"/>
    </source>
</evidence>
<dbReference type="InterPro" id="IPR017452">
    <property type="entry name" value="GPCR_Rhodpsn_7TM"/>
</dbReference>
<comment type="subcellular location">
    <subcellularLocation>
        <location evidence="1">Membrane</location>
        <topology evidence="1">Multi-pass membrane protein</topology>
    </subcellularLocation>
</comment>
<feature type="region of interest" description="Disordered" evidence="9">
    <location>
        <begin position="86"/>
        <end position="107"/>
    </location>
</feature>
<dbReference type="Gene3D" id="1.20.1070.10">
    <property type="entry name" value="Rhodopsin 7-helix transmembrane proteins"/>
    <property type="match status" value="2"/>
</dbReference>
<evidence type="ECO:0000313" key="12">
    <source>
        <dbReference type="Proteomes" id="UP000695000"/>
    </source>
</evidence>
<sequence length="223" mass="25713">MYILIGLYGCLFLFGVYGNGTIALSLFRGPGIHQRNPFVIAMVFADLIVCIISIPMTVTSLTITWTVTAQPIFNFLQTVLAESIREPQPGTSRRDDPEEPEELFEPENSTLQCRRRLARYLLWMSIFFAVCWIPHVICTIYEELFNLEPSELQWYSLFLGHFHSAVSPTIYRSLNIQCPRPPTYRTPNPPRSDSSTNEAYLGPFHPRYFRPPPQRRNSSLCLF</sequence>
<dbReference type="PRINTS" id="PR00237">
    <property type="entry name" value="GPCRRHODOPSN"/>
</dbReference>
<evidence type="ECO:0000256" key="7">
    <source>
        <dbReference type="ARBA" id="ARBA00023170"/>
    </source>
</evidence>
<keyword evidence="6 10" id="KW-0472">Membrane</keyword>
<feature type="transmembrane region" description="Helical" evidence="10">
    <location>
        <begin position="6"/>
        <end position="26"/>
    </location>
</feature>
<evidence type="ECO:0000313" key="13">
    <source>
        <dbReference type="RefSeq" id="XP_017787056.1"/>
    </source>
</evidence>